<sequence>MKTDVRMIHLFQEGIRQRDIAKTTGQPLCTANRILQAFRDEGRIVNLPRGRRPRATTSEQDMLIRGRRGSKAIPDV</sequence>
<dbReference type="OrthoDB" id="6503215at2759"/>
<dbReference type="VEuPathDB" id="VectorBase:HLOH_059163"/>
<reference evidence="2 3" key="1">
    <citation type="journal article" date="2020" name="Cell">
        <title>Large-Scale Comparative Analyses of Tick Genomes Elucidate Their Genetic Diversity and Vector Capacities.</title>
        <authorList>
            <consortium name="Tick Genome and Microbiome Consortium (TIGMIC)"/>
            <person name="Jia N."/>
            <person name="Wang J."/>
            <person name="Shi W."/>
            <person name="Du L."/>
            <person name="Sun Y."/>
            <person name="Zhan W."/>
            <person name="Jiang J.F."/>
            <person name="Wang Q."/>
            <person name="Zhang B."/>
            <person name="Ji P."/>
            <person name="Bell-Sakyi L."/>
            <person name="Cui X.M."/>
            <person name="Yuan T.T."/>
            <person name="Jiang B.G."/>
            <person name="Yang W.F."/>
            <person name="Lam T.T."/>
            <person name="Chang Q.C."/>
            <person name="Ding S.J."/>
            <person name="Wang X.J."/>
            <person name="Zhu J.G."/>
            <person name="Ruan X.D."/>
            <person name="Zhao L."/>
            <person name="Wei J.T."/>
            <person name="Ye R.Z."/>
            <person name="Que T.C."/>
            <person name="Du C.H."/>
            <person name="Zhou Y.H."/>
            <person name="Cheng J.X."/>
            <person name="Dai P.F."/>
            <person name="Guo W.B."/>
            <person name="Han X.H."/>
            <person name="Huang E.J."/>
            <person name="Li L.F."/>
            <person name="Wei W."/>
            <person name="Gao Y.C."/>
            <person name="Liu J.Z."/>
            <person name="Shao H.Z."/>
            <person name="Wang X."/>
            <person name="Wang C.C."/>
            <person name="Yang T.C."/>
            <person name="Huo Q.B."/>
            <person name="Li W."/>
            <person name="Chen H.Y."/>
            <person name="Chen S.E."/>
            <person name="Zhou L.G."/>
            <person name="Ni X.B."/>
            <person name="Tian J.H."/>
            <person name="Sheng Y."/>
            <person name="Liu T."/>
            <person name="Pan Y.S."/>
            <person name="Xia L.Y."/>
            <person name="Li J."/>
            <person name="Zhao F."/>
            <person name="Cao W.C."/>
        </authorList>
    </citation>
    <scope>NUCLEOTIDE SEQUENCE [LARGE SCALE GENOMIC DNA]</scope>
    <source>
        <strain evidence="2">HaeL-2018</strain>
    </source>
</reference>
<protein>
    <recommendedName>
        <fullName evidence="4">Paired domain-containing protein</fullName>
    </recommendedName>
</protein>
<dbReference type="SUPFAM" id="SSF46689">
    <property type="entry name" value="Homeodomain-like"/>
    <property type="match status" value="1"/>
</dbReference>
<evidence type="ECO:0000256" key="1">
    <source>
        <dbReference type="ARBA" id="ARBA00004123"/>
    </source>
</evidence>
<dbReference type="GO" id="GO:0005634">
    <property type="term" value="C:nucleus"/>
    <property type="evidence" value="ECO:0007669"/>
    <property type="project" value="UniProtKB-SubCell"/>
</dbReference>
<gene>
    <name evidence="2" type="ORF">HPB48_016484</name>
</gene>
<dbReference type="Proteomes" id="UP000821853">
    <property type="component" value="Chromosome 2"/>
</dbReference>
<dbReference type="AlphaFoldDB" id="A0A9J6FX99"/>
<dbReference type="InterPro" id="IPR009057">
    <property type="entry name" value="Homeodomain-like_sf"/>
</dbReference>
<keyword evidence="3" id="KW-1185">Reference proteome</keyword>
<evidence type="ECO:0000313" key="2">
    <source>
        <dbReference type="EMBL" id="KAH9366968.1"/>
    </source>
</evidence>
<evidence type="ECO:0000313" key="3">
    <source>
        <dbReference type="Proteomes" id="UP000821853"/>
    </source>
</evidence>
<name>A0A9J6FX99_HAELO</name>
<dbReference type="EMBL" id="JABSTR010000004">
    <property type="protein sequence ID" value="KAH9366968.1"/>
    <property type="molecule type" value="Genomic_DNA"/>
</dbReference>
<comment type="subcellular location">
    <subcellularLocation>
        <location evidence="1">Nucleus</location>
    </subcellularLocation>
</comment>
<organism evidence="2 3">
    <name type="scientific">Haemaphysalis longicornis</name>
    <name type="common">Bush tick</name>
    <dbReference type="NCBI Taxonomy" id="44386"/>
    <lineage>
        <taxon>Eukaryota</taxon>
        <taxon>Metazoa</taxon>
        <taxon>Ecdysozoa</taxon>
        <taxon>Arthropoda</taxon>
        <taxon>Chelicerata</taxon>
        <taxon>Arachnida</taxon>
        <taxon>Acari</taxon>
        <taxon>Parasitiformes</taxon>
        <taxon>Ixodida</taxon>
        <taxon>Ixodoidea</taxon>
        <taxon>Ixodidae</taxon>
        <taxon>Haemaphysalinae</taxon>
        <taxon>Haemaphysalis</taxon>
    </lineage>
</organism>
<evidence type="ECO:0008006" key="4">
    <source>
        <dbReference type="Google" id="ProtNLM"/>
    </source>
</evidence>
<proteinExistence type="predicted"/>
<accession>A0A9J6FX99</accession>
<comment type="caution">
    <text evidence="2">The sequence shown here is derived from an EMBL/GenBank/DDBJ whole genome shotgun (WGS) entry which is preliminary data.</text>
</comment>